<dbReference type="EMBL" id="FCOK02000077">
    <property type="protein sequence ID" value="SAL65644.1"/>
    <property type="molecule type" value="Genomic_DNA"/>
</dbReference>
<sequence length="58" mass="5957">MADKPSNKATSGAKATIMMASFSATCDNVKYGSPLQSCDQTNTMAVQGAAASRIKPAM</sequence>
<evidence type="ECO:0000313" key="2">
    <source>
        <dbReference type="Proteomes" id="UP000054683"/>
    </source>
</evidence>
<accession>A0A158J9V5</accession>
<proteinExistence type="predicted"/>
<reference evidence="1 2" key="1">
    <citation type="submission" date="2016-01" db="EMBL/GenBank/DDBJ databases">
        <authorList>
            <person name="Oliw E.H."/>
        </authorList>
    </citation>
    <scope>NUCLEOTIDE SEQUENCE [LARGE SCALE GENOMIC DNA]</scope>
    <source>
        <strain evidence="1">LMG 27134</strain>
    </source>
</reference>
<dbReference type="AlphaFoldDB" id="A0A158J9V5"/>
<dbReference type="Proteomes" id="UP000054683">
    <property type="component" value="Unassembled WGS sequence"/>
</dbReference>
<protein>
    <submittedName>
        <fullName evidence="1">Uncharacterized protein</fullName>
    </submittedName>
</protein>
<organism evidence="1 2">
    <name type="scientific">Caballeronia udeis</name>
    <dbReference type="NCBI Taxonomy" id="1232866"/>
    <lineage>
        <taxon>Bacteria</taxon>
        <taxon>Pseudomonadati</taxon>
        <taxon>Pseudomonadota</taxon>
        <taxon>Betaproteobacteria</taxon>
        <taxon>Burkholderiales</taxon>
        <taxon>Burkholderiaceae</taxon>
        <taxon>Caballeronia</taxon>
    </lineage>
</organism>
<gene>
    <name evidence="1" type="ORF">AWB69_07417</name>
</gene>
<evidence type="ECO:0000313" key="1">
    <source>
        <dbReference type="EMBL" id="SAL65644.1"/>
    </source>
</evidence>
<name>A0A158J9V5_9BURK</name>